<keyword evidence="1" id="KW-1133">Transmembrane helix</keyword>
<sequence>MANVDLRPDVDLRPKPDAALLCGALATSAGYLLPWFKKGSSYEWSYSGWGYATLSNGGGWTLVTFAWLAVAIVASLWAGRSVAAAMWGVVGGVGAAVFALATVAASFSTVPERDSLNYVTELPLGIGLPILAGGLGLLLAGGIRAIALRASARAGA</sequence>
<gene>
    <name evidence="2" type="ORF">GCM10023196_097690</name>
</gene>
<feature type="transmembrane region" description="Helical" evidence="1">
    <location>
        <begin position="57"/>
        <end position="78"/>
    </location>
</feature>
<reference evidence="3" key="1">
    <citation type="journal article" date="2019" name="Int. J. Syst. Evol. Microbiol.">
        <title>The Global Catalogue of Microorganisms (GCM) 10K type strain sequencing project: providing services to taxonomists for standard genome sequencing and annotation.</title>
        <authorList>
            <consortium name="The Broad Institute Genomics Platform"/>
            <consortium name="The Broad Institute Genome Sequencing Center for Infectious Disease"/>
            <person name="Wu L."/>
            <person name="Ma J."/>
        </authorList>
    </citation>
    <scope>NUCLEOTIDE SEQUENCE [LARGE SCALE GENOMIC DNA]</scope>
    <source>
        <strain evidence="3">JCM 17939</strain>
    </source>
</reference>
<dbReference type="Proteomes" id="UP001501442">
    <property type="component" value="Unassembled WGS sequence"/>
</dbReference>
<keyword evidence="1" id="KW-0812">Transmembrane</keyword>
<dbReference type="EMBL" id="BAABHK010000024">
    <property type="protein sequence ID" value="GAA4638742.1"/>
    <property type="molecule type" value="Genomic_DNA"/>
</dbReference>
<feature type="transmembrane region" description="Helical" evidence="1">
    <location>
        <begin position="18"/>
        <end position="37"/>
    </location>
</feature>
<feature type="transmembrane region" description="Helical" evidence="1">
    <location>
        <begin position="85"/>
        <end position="106"/>
    </location>
</feature>
<evidence type="ECO:0000256" key="1">
    <source>
        <dbReference type="SAM" id="Phobius"/>
    </source>
</evidence>
<name>A0ABP8UUY8_9ACTN</name>
<keyword evidence="1" id="KW-0472">Membrane</keyword>
<evidence type="ECO:0000313" key="2">
    <source>
        <dbReference type="EMBL" id="GAA4638742.1"/>
    </source>
</evidence>
<dbReference type="RefSeq" id="WP_345442278.1">
    <property type="nucleotide sequence ID" value="NZ_BAABHK010000024.1"/>
</dbReference>
<organism evidence="2 3">
    <name type="scientific">Actinoallomurus vinaceus</name>
    <dbReference type="NCBI Taxonomy" id="1080074"/>
    <lineage>
        <taxon>Bacteria</taxon>
        <taxon>Bacillati</taxon>
        <taxon>Actinomycetota</taxon>
        <taxon>Actinomycetes</taxon>
        <taxon>Streptosporangiales</taxon>
        <taxon>Thermomonosporaceae</taxon>
        <taxon>Actinoallomurus</taxon>
    </lineage>
</organism>
<proteinExistence type="predicted"/>
<evidence type="ECO:0000313" key="3">
    <source>
        <dbReference type="Proteomes" id="UP001501442"/>
    </source>
</evidence>
<protein>
    <submittedName>
        <fullName evidence="2">Uncharacterized protein</fullName>
    </submittedName>
</protein>
<comment type="caution">
    <text evidence="2">The sequence shown here is derived from an EMBL/GenBank/DDBJ whole genome shotgun (WGS) entry which is preliminary data.</text>
</comment>
<accession>A0ABP8UUY8</accession>
<feature type="transmembrane region" description="Helical" evidence="1">
    <location>
        <begin position="126"/>
        <end position="147"/>
    </location>
</feature>
<keyword evidence="3" id="KW-1185">Reference proteome</keyword>